<evidence type="ECO:0000256" key="2">
    <source>
        <dbReference type="ARBA" id="ARBA00009525"/>
    </source>
</evidence>
<dbReference type="InterPro" id="IPR018326">
    <property type="entry name" value="Rad4_beta-hairpin_dom1"/>
</dbReference>
<dbReference type="GO" id="GO:0005737">
    <property type="term" value="C:cytoplasm"/>
    <property type="evidence" value="ECO:0007669"/>
    <property type="project" value="TreeGrafter"/>
</dbReference>
<feature type="region of interest" description="Disordered" evidence="6">
    <location>
        <begin position="1"/>
        <end position="107"/>
    </location>
</feature>
<evidence type="ECO:0000256" key="4">
    <source>
        <dbReference type="ARBA" id="ARBA00023204"/>
    </source>
</evidence>
<evidence type="ECO:0008006" key="12">
    <source>
        <dbReference type="Google" id="ProtNLM"/>
    </source>
</evidence>
<name>A0A6A6GPU4_9PEZI</name>
<dbReference type="SMART" id="SM01032">
    <property type="entry name" value="BHD_3"/>
    <property type="match status" value="1"/>
</dbReference>
<accession>A0A6A6GPU4</accession>
<feature type="compositionally biased region" description="Acidic residues" evidence="6">
    <location>
        <begin position="919"/>
        <end position="931"/>
    </location>
</feature>
<dbReference type="InterPro" id="IPR004583">
    <property type="entry name" value="DNA_repair_Rad4"/>
</dbReference>
<dbReference type="Gene3D" id="2.20.20.110">
    <property type="entry name" value="Rad4, beta-hairpin domain BHD1"/>
    <property type="match status" value="1"/>
</dbReference>
<reference evidence="11" key="1">
    <citation type="journal article" date="2020" name="Stud. Mycol.">
        <title>101 Dothideomycetes genomes: A test case for predicting lifestyles and emergence of pathogens.</title>
        <authorList>
            <person name="Haridas S."/>
            <person name="Albert R."/>
            <person name="Binder M."/>
            <person name="Bloem J."/>
            <person name="LaButti K."/>
            <person name="Salamov A."/>
            <person name="Andreopoulos B."/>
            <person name="Baker S."/>
            <person name="Barry K."/>
            <person name="Bills G."/>
            <person name="Bluhm B."/>
            <person name="Cannon C."/>
            <person name="Castanera R."/>
            <person name="Culley D."/>
            <person name="Daum C."/>
            <person name="Ezra D."/>
            <person name="Gonzalez J."/>
            <person name="Henrissat B."/>
            <person name="Kuo A."/>
            <person name="Liang C."/>
            <person name="Lipzen A."/>
            <person name="Lutzoni F."/>
            <person name="Magnuson J."/>
            <person name="Mondo S."/>
            <person name="Nolan M."/>
            <person name="Ohm R."/>
            <person name="Pangilinan J."/>
            <person name="Park H.-J."/>
            <person name="Ramirez L."/>
            <person name="Alfaro M."/>
            <person name="Sun H."/>
            <person name="Tritt A."/>
            <person name="Yoshinaga Y."/>
            <person name="Zwiers L.-H."/>
            <person name="Turgeon B."/>
            <person name="Goodwin S."/>
            <person name="Spatafora J."/>
            <person name="Crous P."/>
            <person name="Grigoriev I."/>
        </authorList>
    </citation>
    <scope>NUCLEOTIDE SEQUENCE [LARGE SCALE GENOMIC DNA]</scope>
    <source>
        <strain evidence="11">CECT 20119</strain>
    </source>
</reference>
<dbReference type="GO" id="GO:0003697">
    <property type="term" value="F:single-stranded DNA binding"/>
    <property type="evidence" value="ECO:0007669"/>
    <property type="project" value="TreeGrafter"/>
</dbReference>
<evidence type="ECO:0000313" key="11">
    <source>
        <dbReference type="Proteomes" id="UP000799538"/>
    </source>
</evidence>
<feature type="region of interest" description="Disordered" evidence="6">
    <location>
        <begin position="751"/>
        <end position="931"/>
    </location>
</feature>
<evidence type="ECO:0000259" key="8">
    <source>
        <dbReference type="SMART" id="SM01031"/>
    </source>
</evidence>
<dbReference type="Gene3D" id="3.30.70.2460">
    <property type="entry name" value="Rad4, beta-hairpin domain BHD3"/>
    <property type="match status" value="1"/>
</dbReference>
<dbReference type="GO" id="GO:0000111">
    <property type="term" value="C:nucleotide-excision repair factor 2 complex"/>
    <property type="evidence" value="ECO:0007669"/>
    <property type="project" value="TreeGrafter"/>
</dbReference>
<feature type="domain" description="Rad4 beta-hairpin" evidence="8">
    <location>
        <begin position="558"/>
        <end position="615"/>
    </location>
</feature>
<evidence type="ECO:0000313" key="10">
    <source>
        <dbReference type="EMBL" id="KAF2227510.1"/>
    </source>
</evidence>
<dbReference type="InterPro" id="IPR018328">
    <property type="entry name" value="Rad4_beta-hairpin_dom3"/>
</dbReference>
<feature type="region of interest" description="Disordered" evidence="6">
    <location>
        <begin position="335"/>
        <end position="379"/>
    </location>
</feature>
<dbReference type="InterPro" id="IPR038765">
    <property type="entry name" value="Papain-like_cys_pep_sf"/>
</dbReference>
<feature type="compositionally biased region" description="Basic and acidic residues" evidence="6">
    <location>
        <begin position="833"/>
        <end position="850"/>
    </location>
</feature>
<sequence length="931" mass="103498">MRSTRKSQAQPRAEDRILAITSGAGRRSKPEVTSVPDVYRSLLSEASDPSKLDDRPRKRRRVGEGSRAQPVNVDDAEDDIFEEVPIPGNAASNPQTVVDSDHSDHSDFDEWEEVGGATVPASDENGVDDNVGDVTVEVNANRSTPKRTRKKALTTADRTLALSVHKAHVLLLLFHAHVRNRWCSIKQVETSLRRILSAKVVALLNPQSNLVQLRQSESFLEGLKLAMDIWNRKYKVITFGLHRPKWADPDELSQVRERIVEDGESLTKNDFIEATKTLSGSQDLGNQLFCAMLRAVGVEARLVCSLQPLPPSTASQKLITPQKTKPTKPRIHATFEHDDEFSTSDESKAKAAGPRRRLGQPTLGGPVGNYQHMPTPPPKKKVRKLDYPVFWVEALNPAYSKWVAVDPIVTETVSRAHKLEPPASYEGNTMSYVIAFEEDGFAKDVTRRYAKSFNAKTRKQRVESFPDGQRWINKALKPFRRGEITDRDQIEEAELTKKEAQEGLPNNIQDFKDHPHYALERHLKRNEVIWPKREVGKTTAGKASTLEPIYRRSDVQVVQSADKWYRQGREIKAGEQALKHVPARSHRQKSPYSDNEEPEMTALYAHYQTEEYVPPPVVRGKVPKNVYGNIDVYVPTMIPAGASHVRHPMAKKAAQVLSIDYADAVTGFQFKGRHGTAVVQGIITASMHKEAVAATIQGFLEAQQQSEDDARSAECLRLWRRFLLGLQIADRIGLSDIHAANAEQDKDFKQELDDAEDDHDDAVDAGGFFPDSDLGGGFLPEQIHTGGGFIPTAEDQSGGFLPDENDELGGGFLPDPSDAQDSITVKPIQGHAARSDSEHEVGDLFEEQKQDTQPPEAGGSMLSDSLGVDTQITYPTFEEETKTDNDEFDPPDIDMEGEELSHAEGGSGSERASLLSHDPEDEDADPEWLDD</sequence>
<keyword evidence="3" id="KW-0227">DNA damage</keyword>
<feature type="compositionally biased region" description="Polar residues" evidence="6">
    <location>
        <begin position="1"/>
        <end position="10"/>
    </location>
</feature>
<dbReference type="InterPro" id="IPR018327">
    <property type="entry name" value="BHD_2"/>
</dbReference>
<dbReference type="AlphaFoldDB" id="A0A6A6GPU4"/>
<keyword evidence="5" id="KW-0539">Nucleus</keyword>
<protein>
    <recommendedName>
        <fullName evidence="12">Rad4 transglutaminase-like domain-containing protein</fullName>
    </recommendedName>
</protein>
<feature type="domain" description="Rad4 beta-hairpin" evidence="7">
    <location>
        <begin position="500"/>
        <end position="556"/>
    </location>
</feature>
<dbReference type="GO" id="GO:0006298">
    <property type="term" value="P:mismatch repair"/>
    <property type="evidence" value="ECO:0007669"/>
    <property type="project" value="TreeGrafter"/>
</dbReference>
<dbReference type="GO" id="GO:0006289">
    <property type="term" value="P:nucleotide-excision repair"/>
    <property type="evidence" value="ECO:0007669"/>
    <property type="project" value="InterPro"/>
</dbReference>
<dbReference type="EMBL" id="ML992501">
    <property type="protein sequence ID" value="KAF2227510.1"/>
    <property type="molecule type" value="Genomic_DNA"/>
</dbReference>
<evidence type="ECO:0000256" key="3">
    <source>
        <dbReference type="ARBA" id="ARBA00022763"/>
    </source>
</evidence>
<dbReference type="InterPro" id="IPR042488">
    <property type="entry name" value="Rad4_BHD3_sf"/>
</dbReference>
<dbReference type="PANTHER" id="PTHR12135">
    <property type="entry name" value="DNA REPAIR PROTEIN XP-C / RAD4"/>
    <property type="match status" value="1"/>
</dbReference>
<evidence type="ECO:0000259" key="9">
    <source>
        <dbReference type="SMART" id="SM01032"/>
    </source>
</evidence>
<evidence type="ECO:0000256" key="6">
    <source>
        <dbReference type="SAM" id="MobiDB-lite"/>
    </source>
</evidence>
<keyword evidence="4" id="KW-0234">DNA repair</keyword>
<feature type="region of interest" description="Disordered" evidence="6">
    <location>
        <begin position="575"/>
        <end position="597"/>
    </location>
</feature>
<feature type="domain" description="Rad4 beta-hairpin" evidence="9">
    <location>
        <begin position="622"/>
        <end position="696"/>
    </location>
</feature>
<dbReference type="SMART" id="SM01031">
    <property type="entry name" value="BHD_2"/>
    <property type="match status" value="1"/>
</dbReference>
<dbReference type="Gene3D" id="3.90.260.10">
    <property type="entry name" value="Transglutaminase-like"/>
    <property type="match status" value="1"/>
</dbReference>
<evidence type="ECO:0000256" key="1">
    <source>
        <dbReference type="ARBA" id="ARBA00004123"/>
    </source>
</evidence>
<dbReference type="Gene3D" id="3.30.60.290">
    <property type="entry name" value="Rad4, beta-hairpin domain BHD2"/>
    <property type="match status" value="1"/>
</dbReference>
<evidence type="ECO:0000256" key="5">
    <source>
        <dbReference type="ARBA" id="ARBA00023242"/>
    </source>
</evidence>
<organism evidence="10 11">
    <name type="scientific">Elsinoe ampelina</name>
    <dbReference type="NCBI Taxonomy" id="302913"/>
    <lineage>
        <taxon>Eukaryota</taxon>
        <taxon>Fungi</taxon>
        <taxon>Dikarya</taxon>
        <taxon>Ascomycota</taxon>
        <taxon>Pezizomycotina</taxon>
        <taxon>Dothideomycetes</taxon>
        <taxon>Dothideomycetidae</taxon>
        <taxon>Myriangiales</taxon>
        <taxon>Elsinoaceae</taxon>
        <taxon>Elsinoe</taxon>
    </lineage>
</organism>
<dbReference type="GO" id="GO:0071942">
    <property type="term" value="C:XPC complex"/>
    <property type="evidence" value="ECO:0007669"/>
    <property type="project" value="TreeGrafter"/>
</dbReference>
<dbReference type="OrthoDB" id="300780at2759"/>
<dbReference type="GO" id="GO:0003684">
    <property type="term" value="F:damaged DNA binding"/>
    <property type="evidence" value="ECO:0007669"/>
    <property type="project" value="InterPro"/>
</dbReference>
<dbReference type="PANTHER" id="PTHR12135:SF0">
    <property type="entry name" value="DNA REPAIR PROTEIN COMPLEMENTING XP-C CELLS"/>
    <property type="match status" value="1"/>
</dbReference>
<gene>
    <name evidence="10" type="ORF">BDZ85DRAFT_187797</name>
</gene>
<feature type="compositionally biased region" description="Acidic residues" evidence="6">
    <location>
        <begin position="753"/>
        <end position="763"/>
    </location>
</feature>
<comment type="similarity">
    <text evidence="2">Belongs to the XPC family.</text>
</comment>
<keyword evidence="11" id="KW-1185">Reference proteome</keyword>
<dbReference type="InterPro" id="IPR036985">
    <property type="entry name" value="Transglutaminase-like_sf"/>
</dbReference>
<dbReference type="Pfam" id="PF03835">
    <property type="entry name" value="Rad4"/>
    <property type="match status" value="1"/>
</dbReference>
<dbReference type="Proteomes" id="UP000799538">
    <property type="component" value="Unassembled WGS sequence"/>
</dbReference>
<dbReference type="InterPro" id="IPR018325">
    <property type="entry name" value="Rad4/PNGase_transGLS-fold"/>
</dbReference>
<proteinExistence type="inferred from homology"/>
<feature type="compositionally biased region" description="Acidic residues" evidence="6">
    <location>
        <begin position="886"/>
        <end position="898"/>
    </location>
</feature>
<dbReference type="SUPFAM" id="SSF54001">
    <property type="entry name" value="Cysteine proteinases"/>
    <property type="match status" value="1"/>
</dbReference>
<dbReference type="Pfam" id="PF10403">
    <property type="entry name" value="BHD_1"/>
    <property type="match status" value="1"/>
</dbReference>
<evidence type="ECO:0000259" key="7">
    <source>
        <dbReference type="SMART" id="SM01030"/>
    </source>
</evidence>
<dbReference type="SMART" id="SM01030">
    <property type="entry name" value="BHD_1"/>
    <property type="match status" value="1"/>
</dbReference>
<dbReference type="Pfam" id="PF10404">
    <property type="entry name" value="BHD_2"/>
    <property type="match status" value="1"/>
</dbReference>
<dbReference type="Pfam" id="PF10405">
    <property type="entry name" value="BHD_3"/>
    <property type="match status" value="1"/>
</dbReference>
<comment type="subcellular location">
    <subcellularLocation>
        <location evidence="1">Nucleus</location>
    </subcellularLocation>
</comment>